<feature type="region of interest" description="Disordered" evidence="1">
    <location>
        <begin position="1"/>
        <end position="20"/>
    </location>
</feature>
<proteinExistence type="predicted"/>
<dbReference type="InterPro" id="IPR006141">
    <property type="entry name" value="Intein_N"/>
</dbReference>
<dbReference type="Pfam" id="PF13403">
    <property type="entry name" value="Hint_2"/>
    <property type="match status" value="1"/>
</dbReference>
<dbReference type="RefSeq" id="WP_275634046.1">
    <property type="nucleotide sequence ID" value="NZ_JARGYD010000007.1"/>
</dbReference>
<comment type="caution">
    <text evidence="3">The sequence shown here is derived from an EMBL/GenBank/DDBJ whole genome shotgun (WGS) entry which is preliminary data.</text>
</comment>
<reference evidence="4" key="1">
    <citation type="journal article" date="2019" name="Int. J. Syst. Evol. Microbiol.">
        <title>The Global Catalogue of Microorganisms (GCM) 10K type strain sequencing project: providing services to taxonomists for standard genome sequencing and annotation.</title>
        <authorList>
            <consortium name="The Broad Institute Genomics Platform"/>
            <consortium name="The Broad Institute Genome Sequencing Center for Infectious Disease"/>
            <person name="Wu L."/>
            <person name="Ma J."/>
        </authorList>
    </citation>
    <scope>NUCLEOTIDE SEQUENCE [LARGE SCALE GENOMIC DNA]</scope>
    <source>
        <strain evidence="4">KCTC 52366</strain>
    </source>
</reference>
<gene>
    <name evidence="3" type="ORF">ACFOGP_06225</name>
</gene>
<feature type="domain" description="Hedgehog/Intein (Hint)" evidence="2">
    <location>
        <begin position="125"/>
        <end position="260"/>
    </location>
</feature>
<organism evidence="3 4">
    <name type="scientific">Psychromarinibacter halotolerans</name>
    <dbReference type="NCBI Taxonomy" id="1775175"/>
    <lineage>
        <taxon>Bacteria</taxon>
        <taxon>Pseudomonadati</taxon>
        <taxon>Pseudomonadota</taxon>
        <taxon>Alphaproteobacteria</taxon>
        <taxon>Rhodobacterales</taxon>
        <taxon>Paracoccaceae</taxon>
        <taxon>Psychromarinibacter</taxon>
    </lineage>
</organism>
<dbReference type="InterPro" id="IPR028992">
    <property type="entry name" value="Hedgehog/Intein_dom"/>
</dbReference>
<dbReference type="SUPFAM" id="SSF51294">
    <property type="entry name" value="Hedgehog/intein (Hint) domain"/>
    <property type="match status" value="1"/>
</dbReference>
<dbReference type="PROSITE" id="PS50817">
    <property type="entry name" value="INTEIN_N_TER"/>
    <property type="match status" value="1"/>
</dbReference>
<dbReference type="EMBL" id="JBHRTB010000010">
    <property type="protein sequence ID" value="MFC3142296.1"/>
    <property type="molecule type" value="Genomic_DNA"/>
</dbReference>
<evidence type="ECO:0000259" key="2">
    <source>
        <dbReference type="Pfam" id="PF13403"/>
    </source>
</evidence>
<evidence type="ECO:0000256" key="1">
    <source>
        <dbReference type="SAM" id="MobiDB-lite"/>
    </source>
</evidence>
<evidence type="ECO:0000313" key="4">
    <source>
        <dbReference type="Proteomes" id="UP001595632"/>
    </source>
</evidence>
<accession>A0ABV7GPS7</accession>
<keyword evidence="4" id="KW-1185">Reference proteome</keyword>
<sequence>MGIELASSSIAPTSTQNLDTGDAQSAVEFTINLTDATTFTLTGNYDPTNSGDTESQYSTTFNETIAPGTFEIDENDGTFTYTVTRAELEEAGLSTYNFTVSGTVTDPGMNSNTDPDGVTFNYIYCFAAGTGIATPGGETAVERLAQGDTVLTADGRTVPVRWVGRVTVSPMFNTADRLEPVLVRKGALDGVTPTRDLIITADHALMLDGYAVNAGALVGAPGIEWFSWKSLASALTYYHVETDAHDAILANGAAAETYIDAGDRAMFDNHAEFVAVGATARAEMPAPRITSVRLMPAQLRARFGLDIAAAA</sequence>
<evidence type="ECO:0000313" key="3">
    <source>
        <dbReference type="EMBL" id="MFC3142296.1"/>
    </source>
</evidence>
<name>A0ABV7GPS7_9RHOB</name>
<protein>
    <submittedName>
        <fullName evidence="3">Hint domain-containing protein</fullName>
    </submittedName>
</protein>
<dbReference type="Proteomes" id="UP001595632">
    <property type="component" value="Unassembled WGS sequence"/>
</dbReference>
<dbReference type="InterPro" id="IPR036844">
    <property type="entry name" value="Hint_dom_sf"/>
</dbReference>
<dbReference type="Gene3D" id="2.170.16.10">
    <property type="entry name" value="Hedgehog/Intein (Hint) domain"/>
    <property type="match status" value="1"/>
</dbReference>